<dbReference type="Proteomes" id="UP001432027">
    <property type="component" value="Unassembled WGS sequence"/>
</dbReference>
<sequence length="66" mass="7224">DPEKINGFVTNILSLCPERHHQSSHINSFIGLPAYSHRVRYTGVVVLPAYFAGQIGNDRSSNVSVG</sequence>
<accession>A0AAV5TY39</accession>
<keyword evidence="2" id="KW-1185">Reference proteome</keyword>
<protein>
    <submittedName>
        <fullName evidence="1">Uncharacterized protein</fullName>
    </submittedName>
</protein>
<evidence type="ECO:0000313" key="1">
    <source>
        <dbReference type="EMBL" id="GMS99391.1"/>
    </source>
</evidence>
<name>A0AAV5TY39_9BILA</name>
<dbReference type="AlphaFoldDB" id="A0AAV5TY39"/>
<comment type="caution">
    <text evidence="1">The sequence shown here is derived from an EMBL/GenBank/DDBJ whole genome shotgun (WGS) entry which is preliminary data.</text>
</comment>
<reference evidence="1" key="1">
    <citation type="submission" date="2023-10" db="EMBL/GenBank/DDBJ databases">
        <title>Genome assembly of Pristionchus species.</title>
        <authorList>
            <person name="Yoshida K."/>
            <person name="Sommer R.J."/>
        </authorList>
    </citation>
    <scope>NUCLEOTIDE SEQUENCE</scope>
    <source>
        <strain evidence="1">RS0144</strain>
    </source>
</reference>
<dbReference type="EMBL" id="BTSX01000005">
    <property type="protein sequence ID" value="GMS99391.1"/>
    <property type="molecule type" value="Genomic_DNA"/>
</dbReference>
<gene>
    <name evidence="1" type="ORF">PENTCL1PPCAC_21566</name>
</gene>
<organism evidence="1 2">
    <name type="scientific">Pristionchus entomophagus</name>
    <dbReference type="NCBI Taxonomy" id="358040"/>
    <lineage>
        <taxon>Eukaryota</taxon>
        <taxon>Metazoa</taxon>
        <taxon>Ecdysozoa</taxon>
        <taxon>Nematoda</taxon>
        <taxon>Chromadorea</taxon>
        <taxon>Rhabditida</taxon>
        <taxon>Rhabditina</taxon>
        <taxon>Diplogasteromorpha</taxon>
        <taxon>Diplogasteroidea</taxon>
        <taxon>Neodiplogasteridae</taxon>
        <taxon>Pristionchus</taxon>
    </lineage>
</organism>
<evidence type="ECO:0000313" key="2">
    <source>
        <dbReference type="Proteomes" id="UP001432027"/>
    </source>
</evidence>
<proteinExistence type="predicted"/>
<feature type="non-terminal residue" evidence="1">
    <location>
        <position position="1"/>
    </location>
</feature>